<evidence type="ECO:0000256" key="5">
    <source>
        <dbReference type="ARBA" id="ARBA00023163"/>
    </source>
</evidence>
<keyword evidence="4" id="KW-0238">DNA-binding</keyword>
<organism evidence="7 8">
    <name type="scientific">Nitrosomonas nitrosa</name>
    <dbReference type="NCBI Taxonomy" id="52442"/>
    <lineage>
        <taxon>Bacteria</taxon>
        <taxon>Pseudomonadati</taxon>
        <taxon>Pseudomonadota</taxon>
        <taxon>Betaproteobacteria</taxon>
        <taxon>Nitrosomonadales</taxon>
        <taxon>Nitrosomonadaceae</taxon>
        <taxon>Nitrosomonas</taxon>
    </lineage>
</organism>
<dbReference type="STRING" id="52442.SAMN05421880_1535"/>
<evidence type="ECO:0000256" key="3">
    <source>
        <dbReference type="ARBA" id="ARBA00023015"/>
    </source>
</evidence>
<evidence type="ECO:0000256" key="4">
    <source>
        <dbReference type="ARBA" id="ARBA00023125"/>
    </source>
</evidence>
<reference evidence="7 8" key="1">
    <citation type="submission" date="2016-10" db="EMBL/GenBank/DDBJ databases">
        <authorList>
            <person name="de Groot N.N."/>
        </authorList>
    </citation>
    <scope>NUCLEOTIDE SEQUENCE [LARGE SCALE GENOMIC DNA]</scope>
    <source>
        <strain evidence="7 8">Nm146</strain>
    </source>
</reference>
<sequence length="74" mass="8601">MPLTNAEKQKLYRERHLSFSESHEPLCRLQAFVQPYTFNNVTRISRASGLTKREVIEKAINDLAERLDCNHGDL</sequence>
<evidence type="ECO:0000256" key="6">
    <source>
        <dbReference type="ARBA" id="ARBA00031853"/>
    </source>
</evidence>
<name>A0A1I4US01_9PROT</name>
<dbReference type="RefSeq" id="WP_177182386.1">
    <property type="nucleotide sequence ID" value="NZ_CAJNAP010000003.1"/>
</dbReference>
<dbReference type="InterPro" id="IPR019661">
    <property type="entry name" value="RepA2"/>
</dbReference>
<keyword evidence="3" id="KW-0805">Transcription regulation</keyword>
<gene>
    <name evidence="7" type="ORF">SAMN05421880_1535</name>
</gene>
<keyword evidence="8" id="KW-1185">Reference proteome</keyword>
<dbReference type="GO" id="GO:0003677">
    <property type="term" value="F:DNA binding"/>
    <property type="evidence" value="ECO:0007669"/>
    <property type="project" value="UniProtKB-KW"/>
</dbReference>
<evidence type="ECO:0000313" key="7">
    <source>
        <dbReference type="EMBL" id="SFM91731.1"/>
    </source>
</evidence>
<keyword evidence="5" id="KW-0804">Transcription</keyword>
<dbReference type="EMBL" id="FOUF01000053">
    <property type="protein sequence ID" value="SFM91731.1"/>
    <property type="molecule type" value="Genomic_DNA"/>
</dbReference>
<evidence type="ECO:0000313" key="8">
    <source>
        <dbReference type="Proteomes" id="UP000199561"/>
    </source>
</evidence>
<keyword evidence="2" id="KW-0615">Plasmid copy control</keyword>
<dbReference type="Pfam" id="PF10723">
    <property type="entry name" value="RepB-RCR_reg"/>
    <property type="match status" value="1"/>
</dbReference>
<proteinExistence type="predicted"/>
<dbReference type="Proteomes" id="UP000199561">
    <property type="component" value="Unassembled WGS sequence"/>
</dbReference>
<evidence type="ECO:0000256" key="1">
    <source>
        <dbReference type="ARBA" id="ARBA00022491"/>
    </source>
</evidence>
<dbReference type="AlphaFoldDB" id="A0A1I4US01"/>
<protein>
    <recommendedName>
        <fullName evidence="6">Protein CopB</fullName>
    </recommendedName>
</protein>
<dbReference type="GO" id="GO:0006276">
    <property type="term" value="P:plasmid maintenance"/>
    <property type="evidence" value="ECO:0007669"/>
    <property type="project" value="UniProtKB-KW"/>
</dbReference>
<accession>A0A1I4US01</accession>
<evidence type="ECO:0000256" key="2">
    <source>
        <dbReference type="ARBA" id="ARBA00022689"/>
    </source>
</evidence>
<keyword evidence="1" id="KW-0678">Repressor</keyword>